<keyword evidence="2" id="KW-1185">Reference proteome</keyword>
<dbReference type="Proteomes" id="UP000620124">
    <property type="component" value="Unassembled WGS sequence"/>
</dbReference>
<accession>A0A8H6X729</accession>
<sequence>MVVSNLLDIPGHLLGHMTALAHVTPTSFVVLRGDNFHHAGQARPRPQFQKTFPCPAHLLEESKSAISTDYFWYHGIRVGAFDILFRAQQLLAISDVRGSFYADPVKSQVSLEKVASFDADLDLSSRPTISA</sequence>
<evidence type="ECO:0000313" key="1">
    <source>
        <dbReference type="EMBL" id="KAF7335748.1"/>
    </source>
</evidence>
<dbReference type="OrthoDB" id="3025896at2759"/>
<protein>
    <submittedName>
        <fullName evidence="1">Metallo-beta-lactamase superfamily protein</fullName>
    </submittedName>
</protein>
<dbReference type="AlphaFoldDB" id="A0A8H6X729"/>
<reference evidence="1" key="1">
    <citation type="submission" date="2020-05" db="EMBL/GenBank/DDBJ databases">
        <title>Mycena genomes resolve the evolution of fungal bioluminescence.</title>
        <authorList>
            <person name="Tsai I.J."/>
        </authorList>
    </citation>
    <scope>NUCLEOTIDE SEQUENCE</scope>
    <source>
        <strain evidence="1">CCC161011</strain>
    </source>
</reference>
<gene>
    <name evidence="1" type="ORF">MVEN_02230500</name>
</gene>
<proteinExistence type="predicted"/>
<name>A0A8H6X729_9AGAR</name>
<dbReference type="EMBL" id="JACAZI010000024">
    <property type="protein sequence ID" value="KAF7335748.1"/>
    <property type="molecule type" value="Genomic_DNA"/>
</dbReference>
<organism evidence="1 2">
    <name type="scientific">Mycena venus</name>
    <dbReference type="NCBI Taxonomy" id="2733690"/>
    <lineage>
        <taxon>Eukaryota</taxon>
        <taxon>Fungi</taxon>
        <taxon>Dikarya</taxon>
        <taxon>Basidiomycota</taxon>
        <taxon>Agaricomycotina</taxon>
        <taxon>Agaricomycetes</taxon>
        <taxon>Agaricomycetidae</taxon>
        <taxon>Agaricales</taxon>
        <taxon>Marasmiineae</taxon>
        <taxon>Mycenaceae</taxon>
        <taxon>Mycena</taxon>
    </lineage>
</organism>
<evidence type="ECO:0000313" key="2">
    <source>
        <dbReference type="Proteomes" id="UP000620124"/>
    </source>
</evidence>
<comment type="caution">
    <text evidence="1">The sequence shown here is derived from an EMBL/GenBank/DDBJ whole genome shotgun (WGS) entry which is preliminary data.</text>
</comment>